<accession>A0A816H2M0</accession>
<dbReference type="Pfam" id="PF01825">
    <property type="entry name" value="GPS"/>
    <property type="match status" value="1"/>
</dbReference>
<dbReference type="InterPro" id="IPR000203">
    <property type="entry name" value="GPS"/>
</dbReference>
<dbReference type="Proteomes" id="UP000663828">
    <property type="component" value="Unassembled WGS sequence"/>
</dbReference>
<feature type="transmembrane region" description="Helical" evidence="6">
    <location>
        <begin position="143"/>
        <end position="162"/>
    </location>
</feature>
<evidence type="ECO:0000256" key="4">
    <source>
        <dbReference type="ARBA" id="ARBA00023136"/>
    </source>
</evidence>
<reference evidence="8" key="1">
    <citation type="submission" date="2021-02" db="EMBL/GenBank/DDBJ databases">
        <authorList>
            <person name="Nowell W R."/>
        </authorList>
    </citation>
    <scope>NUCLEOTIDE SEQUENCE</scope>
</reference>
<keyword evidence="2 6" id="KW-0812">Transmembrane</keyword>
<comment type="caution">
    <text evidence="8">The sequence shown here is derived from an EMBL/GenBank/DDBJ whole genome shotgun (WGS) entry which is preliminary data.</text>
</comment>
<dbReference type="PANTHER" id="PTHR10877">
    <property type="entry name" value="POLYCYSTIN FAMILY MEMBER"/>
    <property type="match status" value="1"/>
</dbReference>
<gene>
    <name evidence="8" type="ORF">XAT740_LOCUS60760</name>
</gene>
<dbReference type="Pfam" id="PF01477">
    <property type="entry name" value="PLAT"/>
    <property type="match status" value="1"/>
</dbReference>
<dbReference type="AlphaFoldDB" id="A0A816H2M0"/>
<dbReference type="GO" id="GO:0005262">
    <property type="term" value="F:calcium channel activity"/>
    <property type="evidence" value="ECO:0007669"/>
    <property type="project" value="TreeGrafter"/>
</dbReference>
<keyword evidence="3 6" id="KW-1133">Transmembrane helix</keyword>
<dbReference type="PANTHER" id="PTHR10877:SF150">
    <property type="entry name" value="REJ DOMAIN-CONTAINING PROTEIN"/>
    <property type="match status" value="1"/>
</dbReference>
<feature type="domain" description="PLAT" evidence="7">
    <location>
        <begin position="217"/>
        <end position="314"/>
    </location>
</feature>
<comment type="subcellular location">
    <subcellularLocation>
        <location evidence="1">Membrane</location>
    </subcellularLocation>
</comment>
<protein>
    <recommendedName>
        <fullName evidence="7">PLAT domain-containing protein</fullName>
    </recommendedName>
</protein>
<evidence type="ECO:0000256" key="3">
    <source>
        <dbReference type="ARBA" id="ARBA00022989"/>
    </source>
</evidence>
<dbReference type="Gene3D" id="2.60.60.20">
    <property type="entry name" value="PLAT/LH2 domain"/>
    <property type="match status" value="1"/>
</dbReference>
<organism evidence="8 9">
    <name type="scientific">Adineta ricciae</name>
    <name type="common">Rotifer</name>
    <dbReference type="NCBI Taxonomy" id="249248"/>
    <lineage>
        <taxon>Eukaryota</taxon>
        <taxon>Metazoa</taxon>
        <taxon>Spiralia</taxon>
        <taxon>Gnathifera</taxon>
        <taxon>Rotifera</taxon>
        <taxon>Eurotatoria</taxon>
        <taxon>Bdelloidea</taxon>
        <taxon>Adinetida</taxon>
        <taxon>Adinetidae</taxon>
        <taxon>Adineta</taxon>
    </lineage>
</organism>
<evidence type="ECO:0000256" key="1">
    <source>
        <dbReference type="ARBA" id="ARBA00004370"/>
    </source>
</evidence>
<comment type="caution">
    <text evidence="5">Lacks conserved residue(s) required for the propagation of feature annotation.</text>
</comment>
<name>A0A816H2M0_ADIRI</name>
<keyword evidence="9" id="KW-1185">Reference proteome</keyword>
<dbReference type="EMBL" id="CAJNOR010015316">
    <property type="protein sequence ID" value="CAF1681875.1"/>
    <property type="molecule type" value="Genomic_DNA"/>
</dbReference>
<dbReference type="InterPro" id="IPR051223">
    <property type="entry name" value="Polycystin"/>
</dbReference>
<sequence>HFEIHPLNTSLAYLFIYKFDQSPQLNSSINLIDGWALFCPSTLTSENIYTYFINNQQTSDHQSLIFGLRELNSTEIIEFCSNNSSVNTYPITDEKFNFTSNYELRIYTSGCYYLDSDNNWKSDGIVVGSLTNHYETECLSTHLTTFAGGFIVLPAPINWSYVFANADFMRNKTVYLTIICITLIYLLLMVFSRYKDKNNIEKLGVTPLADNKKFDQYFYQIIVFTGQRVNAGTKSKVQFVLSGDFAETQVRTFDDSHRKIFQRGGIDSFVMAVPKSLGLLNYIRIWHDNSGENSSASWFLKYIIVRDLQTMEKF</sequence>
<dbReference type="PROSITE" id="PS50095">
    <property type="entry name" value="PLAT"/>
    <property type="match status" value="1"/>
</dbReference>
<evidence type="ECO:0000256" key="2">
    <source>
        <dbReference type="ARBA" id="ARBA00022692"/>
    </source>
</evidence>
<keyword evidence="4 6" id="KW-0472">Membrane</keyword>
<proteinExistence type="predicted"/>
<evidence type="ECO:0000256" key="5">
    <source>
        <dbReference type="PROSITE-ProRule" id="PRU00152"/>
    </source>
</evidence>
<dbReference type="InterPro" id="IPR036392">
    <property type="entry name" value="PLAT/LH2_dom_sf"/>
</dbReference>
<dbReference type="SUPFAM" id="SSF49723">
    <property type="entry name" value="Lipase/lipooxygenase domain (PLAT/LH2 domain)"/>
    <property type="match status" value="1"/>
</dbReference>
<feature type="non-terminal residue" evidence="8">
    <location>
        <position position="314"/>
    </location>
</feature>
<evidence type="ECO:0000256" key="6">
    <source>
        <dbReference type="SAM" id="Phobius"/>
    </source>
</evidence>
<dbReference type="FunFam" id="2.60.60.20:FF:000022">
    <property type="entry name" value="Uncharacterized protein"/>
    <property type="match status" value="1"/>
</dbReference>
<feature type="transmembrane region" description="Helical" evidence="6">
    <location>
        <begin position="174"/>
        <end position="192"/>
    </location>
</feature>
<evidence type="ECO:0000259" key="7">
    <source>
        <dbReference type="PROSITE" id="PS50095"/>
    </source>
</evidence>
<evidence type="ECO:0000313" key="9">
    <source>
        <dbReference type="Proteomes" id="UP000663828"/>
    </source>
</evidence>
<dbReference type="GO" id="GO:0016020">
    <property type="term" value="C:membrane"/>
    <property type="evidence" value="ECO:0007669"/>
    <property type="project" value="UniProtKB-SubCell"/>
</dbReference>
<dbReference type="InterPro" id="IPR001024">
    <property type="entry name" value="PLAT/LH2_dom"/>
</dbReference>
<dbReference type="GO" id="GO:0050982">
    <property type="term" value="P:detection of mechanical stimulus"/>
    <property type="evidence" value="ECO:0007669"/>
    <property type="project" value="TreeGrafter"/>
</dbReference>
<evidence type="ECO:0000313" key="8">
    <source>
        <dbReference type="EMBL" id="CAF1681875.1"/>
    </source>
</evidence>
<feature type="non-terminal residue" evidence="8">
    <location>
        <position position="1"/>
    </location>
</feature>